<dbReference type="AlphaFoldDB" id="A0A0E9QJY4"/>
<reference evidence="1" key="1">
    <citation type="submission" date="2014-11" db="EMBL/GenBank/DDBJ databases">
        <authorList>
            <person name="Amaro Gonzalez C."/>
        </authorList>
    </citation>
    <scope>NUCLEOTIDE SEQUENCE</scope>
</reference>
<reference evidence="1" key="2">
    <citation type="journal article" date="2015" name="Fish Shellfish Immunol.">
        <title>Early steps in the European eel (Anguilla anguilla)-Vibrio vulnificus interaction in the gills: Role of the RtxA13 toxin.</title>
        <authorList>
            <person name="Callol A."/>
            <person name="Pajuelo D."/>
            <person name="Ebbesson L."/>
            <person name="Teles M."/>
            <person name="MacKenzie S."/>
            <person name="Amaro C."/>
        </authorList>
    </citation>
    <scope>NUCLEOTIDE SEQUENCE</scope>
</reference>
<organism evidence="1">
    <name type="scientific">Anguilla anguilla</name>
    <name type="common">European freshwater eel</name>
    <name type="synonym">Muraena anguilla</name>
    <dbReference type="NCBI Taxonomy" id="7936"/>
    <lineage>
        <taxon>Eukaryota</taxon>
        <taxon>Metazoa</taxon>
        <taxon>Chordata</taxon>
        <taxon>Craniata</taxon>
        <taxon>Vertebrata</taxon>
        <taxon>Euteleostomi</taxon>
        <taxon>Actinopterygii</taxon>
        <taxon>Neopterygii</taxon>
        <taxon>Teleostei</taxon>
        <taxon>Anguilliformes</taxon>
        <taxon>Anguillidae</taxon>
        <taxon>Anguilla</taxon>
    </lineage>
</organism>
<sequence>MEVQVYISVFKYDCMCDYSTGANCKLNFPAYYMSVYSRARSGA</sequence>
<name>A0A0E9QJY4_ANGAN</name>
<protein>
    <submittedName>
        <fullName evidence="1">Uncharacterized protein</fullName>
    </submittedName>
</protein>
<dbReference type="EMBL" id="GBXM01091907">
    <property type="protein sequence ID" value="JAH16670.1"/>
    <property type="molecule type" value="Transcribed_RNA"/>
</dbReference>
<proteinExistence type="predicted"/>
<accession>A0A0E9QJY4</accession>
<evidence type="ECO:0000313" key="1">
    <source>
        <dbReference type="EMBL" id="JAH16670.1"/>
    </source>
</evidence>